<dbReference type="AlphaFoldDB" id="H3HDX9"/>
<evidence type="ECO:0000313" key="2">
    <source>
        <dbReference type="Proteomes" id="UP000005238"/>
    </source>
</evidence>
<dbReference type="VEuPathDB" id="FungiDB:KRP22_8415"/>
<proteinExistence type="predicted"/>
<name>H3HDX9_PHYRM</name>
<protein>
    <submittedName>
        <fullName evidence="1">Uncharacterized protein</fullName>
    </submittedName>
</protein>
<dbReference type="PANTHER" id="PTHR22100">
    <property type="entry name" value="WINGS APART-LIKE PROTEIN HOMOLOG"/>
    <property type="match status" value="1"/>
</dbReference>
<organism evidence="1 2">
    <name type="scientific">Phytophthora ramorum</name>
    <name type="common">Sudden oak death agent</name>
    <dbReference type="NCBI Taxonomy" id="164328"/>
    <lineage>
        <taxon>Eukaryota</taxon>
        <taxon>Sar</taxon>
        <taxon>Stramenopiles</taxon>
        <taxon>Oomycota</taxon>
        <taxon>Peronosporomycetes</taxon>
        <taxon>Peronosporales</taxon>
        <taxon>Peronosporaceae</taxon>
        <taxon>Phytophthora</taxon>
    </lineage>
</organism>
<dbReference type="InterPro" id="IPR039874">
    <property type="entry name" value="WAPL"/>
</dbReference>
<dbReference type="Gene3D" id="1.25.10.10">
    <property type="entry name" value="Leucine-rich Repeat Variant"/>
    <property type="match status" value="1"/>
</dbReference>
<reference evidence="2" key="1">
    <citation type="journal article" date="2006" name="Science">
        <title>Phytophthora genome sequences uncover evolutionary origins and mechanisms of pathogenesis.</title>
        <authorList>
            <person name="Tyler B.M."/>
            <person name="Tripathy S."/>
            <person name="Zhang X."/>
            <person name="Dehal P."/>
            <person name="Jiang R.H."/>
            <person name="Aerts A."/>
            <person name="Arredondo F.D."/>
            <person name="Baxter L."/>
            <person name="Bensasson D."/>
            <person name="Beynon J.L."/>
            <person name="Chapman J."/>
            <person name="Damasceno C.M."/>
            <person name="Dorrance A.E."/>
            <person name="Dou D."/>
            <person name="Dickerman A.W."/>
            <person name="Dubchak I.L."/>
            <person name="Garbelotto M."/>
            <person name="Gijzen M."/>
            <person name="Gordon S.G."/>
            <person name="Govers F."/>
            <person name="Grunwald N.J."/>
            <person name="Huang W."/>
            <person name="Ivors K.L."/>
            <person name="Jones R.W."/>
            <person name="Kamoun S."/>
            <person name="Krampis K."/>
            <person name="Lamour K.H."/>
            <person name="Lee M.K."/>
            <person name="McDonald W.H."/>
            <person name="Medina M."/>
            <person name="Meijer H.J."/>
            <person name="Nordberg E.K."/>
            <person name="Maclean D.J."/>
            <person name="Ospina-Giraldo M.D."/>
            <person name="Morris P.F."/>
            <person name="Phuntumart V."/>
            <person name="Putnam N.H."/>
            <person name="Rash S."/>
            <person name="Rose J.K."/>
            <person name="Sakihama Y."/>
            <person name="Salamov A.A."/>
            <person name="Savidor A."/>
            <person name="Scheuring C.F."/>
            <person name="Smith B.M."/>
            <person name="Sobral B.W."/>
            <person name="Terry A."/>
            <person name="Torto-Alalibo T.A."/>
            <person name="Win J."/>
            <person name="Xu Z."/>
            <person name="Zhang H."/>
            <person name="Grigoriev I.V."/>
            <person name="Rokhsar D.S."/>
            <person name="Boore J.L."/>
        </authorList>
    </citation>
    <scope>NUCLEOTIDE SEQUENCE [LARGE SCALE GENOMIC DNA]</scope>
    <source>
        <strain evidence="2">Pr102</strain>
    </source>
</reference>
<dbReference type="STRING" id="164328.H3HDX9"/>
<accession>H3HDX9</accession>
<keyword evidence="2" id="KW-1185">Reference proteome</keyword>
<dbReference type="EMBL" id="DS566082">
    <property type="status" value="NOT_ANNOTATED_CDS"/>
    <property type="molecule type" value="Genomic_DNA"/>
</dbReference>
<dbReference type="InterPro" id="IPR011989">
    <property type="entry name" value="ARM-like"/>
</dbReference>
<evidence type="ECO:0000313" key="1">
    <source>
        <dbReference type="EnsemblProtists" id="Phyra96560"/>
    </source>
</evidence>
<dbReference type="HOGENOM" id="CLU_618926_0_0_1"/>
<reference evidence="1" key="2">
    <citation type="submission" date="2015-06" db="UniProtKB">
        <authorList>
            <consortium name="EnsemblProtists"/>
        </authorList>
    </citation>
    <scope>IDENTIFICATION</scope>
    <source>
        <strain evidence="1">Pr102</strain>
    </source>
</reference>
<dbReference type="eggNOG" id="ENOG502S2HN">
    <property type="taxonomic scope" value="Eukaryota"/>
</dbReference>
<dbReference type="PANTHER" id="PTHR22100:SF13">
    <property type="entry name" value="WINGS APART-LIKE PROTEIN HOMOLOG"/>
    <property type="match status" value="1"/>
</dbReference>
<dbReference type="Proteomes" id="UP000005238">
    <property type="component" value="Unassembled WGS sequence"/>
</dbReference>
<dbReference type="InParanoid" id="H3HDX9"/>
<dbReference type="EnsemblProtists" id="Phyra96560">
    <property type="protein sequence ID" value="Phyra96560"/>
    <property type="gene ID" value="Phyra96560"/>
</dbReference>
<sequence length="443" mass="49493">MLLQEDGLLAARLDDVTYLLDGLLSMKTQRGQARSVLELTKLLQDPQLLQAVDLSNQRRRIQDRTRQLLLRMLTQDQEETCQLALAVLVYVLSCSSEMHELLDDKVLDVVVLALKREVARENTGEKSKAQLVAEAKQVDDVAVPLKKTCLKRKQTSGKKPLKKLSKETETGASASRLVSDESCRKLLSELLQAHEAFCVEGELRLSTADTLCAALHNLLQVDCSSSDSCAELNVAQRYQQRQDARLGDAAGDVFKVLRARKLQLVTFLIVDVQQYISKRRTLFVLLLKLIRLLSELCWSDQARERWESETTRMSLGVEVLLSALRVLINLTHHNNEAAKHLHALGGMQLLANSFSQLWGLHSQGLGKWEFDACLLLLSVMVNSIEFSDENHAALSRASLPLGAVSGDDTDMIMEAEVAISIKEDSDDWSPEDVILGGCWRTYS</sequence>